<dbReference type="GO" id="GO:0005524">
    <property type="term" value="F:ATP binding"/>
    <property type="evidence" value="ECO:0007669"/>
    <property type="project" value="UniProtKB-KW"/>
</dbReference>
<reference evidence="11 12" key="1">
    <citation type="journal article" date="2014" name="Nat. Commun.">
        <title>Klebsormidium flaccidum genome reveals primary factors for plant terrestrial adaptation.</title>
        <authorList>
            <person name="Hori K."/>
            <person name="Maruyama F."/>
            <person name="Fujisawa T."/>
            <person name="Togashi T."/>
            <person name="Yamamoto N."/>
            <person name="Seo M."/>
            <person name="Sato S."/>
            <person name="Yamada T."/>
            <person name="Mori H."/>
            <person name="Tajima N."/>
            <person name="Moriyama T."/>
            <person name="Ikeuchi M."/>
            <person name="Watanabe M."/>
            <person name="Wada H."/>
            <person name="Kobayashi K."/>
            <person name="Saito M."/>
            <person name="Masuda T."/>
            <person name="Sasaki-Sekimoto Y."/>
            <person name="Mashiguchi K."/>
            <person name="Awai K."/>
            <person name="Shimojima M."/>
            <person name="Masuda S."/>
            <person name="Iwai M."/>
            <person name="Nobusawa T."/>
            <person name="Narise T."/>
            <person name="Kondo S."/>
            <person name="Saito H."/>
            <person name="Sato R."/>
            <person name="Murakawa M."/>
            <person name="Ihara Y."/>
            <person name="Oshima-Yamada Y."/>
            <person name="Ohtaka K."/>
            <person name="Satoh M."/>
            <person name="Sonobe K."/>
            <person name="Ishii M."/>
            <person name="Ohtani R."/>
            <person name="Kanamori-Sato M."/>
            <person name="Honoki R."/>
            <person name="Miyazaki D."/>
            <person name="Mochizuki H."/>
            <person name="Umetsu J."/>
            <person name="Higashi K."/>
            <person name="Shibata D."/>
            <person name="Kamiya Y."/>
            <person name="Sato N."/>
            <person name="Nakamura Y."/>
            <person name="Tabata S."/>
            <person name="Ida S."/>
            <person name="Kurokawa K."/>
            <person name="Ohta H."/>
        </authorList>
    </citation>
    <scope>NUCLEOTIDE SEQUENCE [LARGE SCALE GENOMIC DNA]</scope>
    <source>
        <strain evidence="11 12">NIES-2285</strain>
    </source>
</reference>
<dbReference type="PROSITE" id="PS51194">
    <property type="entry name" value="HELICASE_CTER"/>
    <property type="match status" value="1"/>
</dbReference>
<dbReference type="EMBL" id="DF237451">
    <property type="protein sequence ID" value="GAQ89247.1"/>
    <property type="molecule type" value="Genomic_DNA"/>
</dbReference>
<keyword evidence="3" id="KW-0547">Nucleotide-binding</keyword>
<dbReference type="GO" id="GO:0004386">
    <property type="term" value="F:helicase activity"/>
    <property type="evidence" value="ECO:0000318"/>
    <property type="project" value="GO_Central"/>
</dbReference>
<evidence type="ECO:0000256" key="3">
    <source>
        <dbReference type="ARBA" id="ARBA00022741"/>
    </source>
</evidence>
<dbReference type="GO" id="GO:0003723">
    <property type="term" value="F:RNA binding"/>
    <property type="evidence" value="ECO:0000318"/>
    <property type="project" value="GO_Central"/>
</dbReference>
<keyword evidence="4" id="KW-0378">Hydrolase</keyword>
<gene>
    <name evidence="11" type="ORF">KFL_005020080</name>
</gene>
<dbReference type="FunFam" id="3.40.50.300:FF:000767">
    <property type="entry name" value="Putative ATP-dependent RNA helicase DHX35"/>
    <property type="match status" value="1"/>
</dbReference>
<evidence type="ECO:0000256" key="6">
    <source>
        <dbReference type="ARBA" id="ARBA00022840"/>
    </source>
</evidence>
<dbReference type="SMART" id="SM00490">
    <property type="entry name" value="HELICc"/>
    <property type="match status" value="1"/>
</dbReference>
<dbReference type="STRING" id="105231.A0A1Y1IKN9"/>
<evidence type="ECO:0000256" key="7">
    <source>
        <dbReference type="ARBA" id="ARBA00047984"/>
    </source>
</evidence>
<keyword evidence="6" id="KW-0067">ATP-binding</keyword>
<dbReference type="PROSITE" id="PS51192">
    <property type="entry name" value="HELICASE_ATP_BIND_1"/>
    <property type="match status" value="1"/>
</dbReference>
<comment type="similarity">
    <text evidence="1">Belongs to the DEAD box helicase family. DEAH subfamily.</text>
</comment>
<dbReference type="InterPro" id="IPR011545">
    <property type="entry name" value="DEAD/DEAH_box_helicase_dom"/>
</dbReference>
<dbReference type="PANTHER" id="PTHR18934:SF136">
    <property type="entry name" value="ATP-DEPENDENT RNA HELICASE DHX35-RELATED"/>
    <property type="match status" value="1"/>
</dbReference>
<dbReference type="SMART" id="SM00487">
    <property type="entry name" value="DEXDc"/>
    <property type="match status" value="1"/>
</dbReference>
<feature type="domain" description="Helicase ATP-binding" evidence="9">
    <location>
        <begin position="55"/>
        <end position="220"/>
    </location>
</feature>
<dbReference type="SUPFAM" id="SSF52540">
    <property type="entry name" value="P-loop containing nucleoside triphosphate hydrolases"/>
    <property type="match status" value="1"/>
</dbReference>
<dbReference type="InterPro" id="IPR048333">
    <property type="entry name" value="HA2_WH"/>
</dbReference>
<evidence type="ECO:0000256" key="2">
    <source>
        <dbReference type="ARBA" id="ARBA00012552"/>
    </source>
</evidence>
<evidence type="ECO:0000259" key="9">
    <source>
        <dbReference type="PROSITE" id="PS51192"/>
    </source>
</evidence>
<dbReference type="Pfam" id="PF04408">
    <property type="entry name" value="WHD_HA2"/>
    <property type="match status" value="1"/>
</dbReference>
<feature type="region of interest" description="Disordered" evidence="8">
    <location>
        <begin position="1"/>
        <end position="25"/>
    </location>
</feature>
<dbReference type="Pfam" id="PF21010">
    <property type="entry name" value="HA2_C"/>
    <property type="match status" value="1"/>
</dbReference>
<dbReference type="Gene3D" id="3.40.50.300">
    <property type="entry name" value="P-loop containing nucleotide triphosphate hydrolases"/>
    <property type="match status" value="2"/>
</dbReference>
<dbReference type="InterPro" id="IPR027417">
    <property type="entry name" value="P-loop_NTPase"/>
</dbReference>
<protein>
    <recommendedName>
        <fullName evidence="2">RNA helicase</fullName>
        <ecNumber evidence="2">3.6.4.13</ecNumber>
    </recommendedName>
</protein>
<dbReference type="InterPro" id="IPR001650">
    <property type="entry name" value="Helicase_C-like"/>
</dbReference>
<dbReference type="InterPro" id="IPR007502">
    <property type="entry name" value="Helicase-assoc_dom"/>
</dbReference>
<feature type="compositionally biased region" description="Low complexity" evidence="8">
    <location>
        <begin position="583"/>
        <end position="623"/>
    </location>
</feature>
<dbReference type="GO" id="GO:0003724">
    <property type="term" value="F:RNA helicase activity"/>
    <property type="evidence" value="ECO:0007669"/>
    <property type="project" value="UniProtKB-EC"/>
</dbReference>
<accession>A0A1Y1IKN9</accession>
<evidence type="ECO:0000313" key="12">
    <source>
        <dbReference type="Proteomes" id="UP000054558"/>
    </source>
</evidence>
<dbReference type="OMA" id="FHEVMET"/>
<evidence type="ECO:0000259" key="10">
    <source>
        <dbReference type="PROSITE" id="PS51194"/>
    </source>
</evidence>
<dbReference type="Proteomes" id="UP000054558">
    <property type="component" value="Unassembled WGS sequence"/>
</dbReference>
<dbReference type="InterPro" id="IPR014001">
    <property type="entry name" value="Helicase_ATP-bd"/>
</dbReference>
<dbReference type="Gene3D" id="1.20.120.1080">
    <property type="match status" value="1"/>
</dbReference>
<feature type="region of interest" description="Disordered" evidence="8">
    <location>
        <begin position="583"/>
        <end position="636"/>
    </location>
</feature>
<dbReference type="GO" id="GO:0016787">
    <property type="term" value="F:hydrolase activity"/>
    <property type="evidence" value="ECO:0007669"/>
    <property type="project" value="UniProtKB-KW"/>
</dbReference>
<sequence length="699" mass="75791">MTFWKPGSERPGGPPETPIDREDDDAPLLFPPSAQRSFAEQRARLPIAASRDALLYLIERHAVTVVTAATGSGKSTQIPQYLLEAGFANEDYQIACTQPRRVAVQTVAARVAEERGTQLGQQVGYRVRFEDVTTPGVTRLVYMTDGVLVRELMSDPLLSRYSVIVLDETHERSVATDMLLGLLKKVQRQRPHLRLVLSSATLQARALANFFQPPPRHTQPPGAPLREPALVSVEGQLHPVRVHYLEEPCRDYLEKAVATALEIHATQRPGDILVFLTGQEEVDTAVQLLQEEAAARPGAQGLGLLALPLYASLSPADQQRVFESAPRGKRKVIVTTNVAETSVTVEGVVYVVDAGFTKQRFYNPVTAVDALLVVPISRASAVQRAGRAGRVRPGQAFRLYTEDAFRSSLPPHPVPELQRSDLTPLVLQLKALGIDNLMRFDFPAPPPPEALLRSLEVLYALGFLDSDARLTHPAGKQAAELPLAPLVSKLVLAGAEAGCSEEAITVAAMMQVQFVWVSSRGRQKEVDEARSHFAVAEGDHLTYLNIFQASPQPSSLRACQVFSEAFKSDTHFWGTPLCTPLRSSSRAAPPSGAPRAASTTAHCATPPPCASSSAPPHAAWGSPSSPPTATHNPFCARSLPPSFPMQRSCPQEGTAARTARCTRASSSRSIRGARCSARPPPGLFSERWCKARTGCICRT</sequence>
<proteinExistence type="inferred from homology"/>
<comment type="catalytic activity">
    <reaction evidence="7">
        <text>ATP + H2O = ADP + phosphate + H(+)</text>
        <dbReference type="Rhea" id="RHEA:13065"/>
        <dbReference type="ChEBI" id="CHEBI:15377"/>
        <dbReference type="ChEBI" id="CHEBI:15378"/>
        <dbReference type="ChEBI" id="CHEBI:30616"/>
        <dbReference type="ChEBI" id="CHEBI:43474"/>
        <dbReference type="ChEBI" id="CHEBI:456216"/>
        <dbReference type="EC" id="3.6.4.13"/>
    </reaction>
</comment>
<evidence type="ECO:0000256" key="4">
    <source>
        <dbReference type="ARBA" id="ARBA00022801"/>
    </source>
</evidence>
<name>A0A1Y1IKN9_KLENI</name>
<dbReference type="PANTHER" id="PTHR18934">
    <property type="entry name" value="ATP-DEPENDENT RNA HELICASE"/>
    <property type="match status" value="1"/>
</dbReference>
<dbReference type="FunFam" id="3.40.50.300:FF:000578">
    <property type="entry name" value="probable ATP-dependent RNA helicase DHX35"/>
    <property type="match status" value="1"/>
</dbReference>
<dbReference type="OrthoDB" id="10253254at2759"/>
<keyword evidence="12" id="KW-1185">Reference proteome</keyword>
<evidence type="ECO:0000313" key="11">
    <source>
        <dbReference type="EMBL" id="GAQ89247.1"/>
    </source>
</evidence>
<evidence type="ECO:0000256" key="5">
    <source>
        <dbReference type="ARBA" id="ARBA00022806"/>
    </source>
</evidence>
<keyword evidence="5" id="KW-0347">Helicase</keyword>
<dbReference type="CDD" id="cd18791">
    <property type="entry name" value="SF2_C_RHA"/>
    <property type="match status" value="1"/>
</dbReference>
<feature type="domain" description="Helicase C-terminal" evidence="10">
    <location>
        <begin position="252"/>
        <end position="433"/>
    </location>
</feature>
<dbReference type="Pfam" id="PF00270">
    <property type="entry name" value="DEAD"/>
    <property type="match status" value="1"/>
</dbReference>
<dbReference type="EC" id="3.6.4.13" evidence="2"/>
<organism evidence="11 12">
    <name type="scientific">Klebsormidium nitens</name>
    <name type="common">Green alga</name>
    <name type="synonym">Ulothrix nitens</name>
    <dbReference type="NCBI Taxonomy" id="105231"/>
    <lineage>
        <taxon>Eukaryota</taxon>
        <taxon>Viridiplantae</taxon>
        <taxon>Streptophyta</taxon>
        <taxon>Klebsormidiophyceae</taxon>
        <taxon>Klebsormidiales</taxon>
        <taxon>Klebsormidiaceae</taxon>
        <taxon>Klebsormidium</taxon>
    </lineage>
</organism>
<evidence type="ECO:0000256" key="1">
    <source>
        <dbReference type="ARBA" id="ARBA00008792"/>
    </source>
</evidence>
<dbReference type="AlphaFoldDB" id="A0A1Y1IKN9"/>
<dbReference type="Pfam" id="PF00271">
    <property type="entry name" value="Helicase_C"/>
    <property type="match status" value="1"/>
</dbReference>
<dbReference type="SMART" id="SM00847">
    <property type="entry name" value="HA2"/>
    <property type="match status" value="1"/>
</dbReference>
<evidence type="ECO:0000256" key="8">
    <source>
        <dbReference type="SAM" id="MobiDB-lite"/>
    </source>
</evidence>
<dbReference type="GO" id="GO:0071013">
    <property type="term" value="C:catalytic step 2 spliceosome"/>
    <property type="evidence" value="ECO:0000318"/>
    <property type="project" value="GO_Central"/>
</dbReference>